<name>A0ABY6H046_9GAMM</name>
<dbReference type="Proteomes" id="UP001163255">
    <property type="component" value="Chromosome"/>
</dbReference>
<evidence type="ECO:0000256" key="1">
    <source>
        <dbReference type="SAM" id="Phobius"/>
    </source>
</evidence>
<dbReference type="EMBL" id="CP103300">
    <property type="protein sequence ID" value="UYM17656.1"/>
    <property type="molecule type" value="Genomic_DNA"/>
</dbReference>
<accession>A0ABY6H046</accession>
<evidence type="ECO:0000313" key="3">
    <source>
        <dbReference type="EMBL" id="UYM17656.1"/>
    </source>
</evidence>
<keyword evidence="1" id="KW-1133">Transmembrane helix</keyword>
<keyword evidence="1" id="KW-0472">Membrane</keyword>
<keyword evidence="2" id="KW-0732">Signal</keyword>
<protein>
    <recommendedName>
        <fullName evidence="5">DUF4105 domain-containing protein</fullName>
    </recommendedName>
</protein>
<feature type="signal peptide" evidence="2">
    <location>
        <begin position="1"/>
        <end position="24"/>
    </location>
</feature>
<proteinExistence type="predicted"/>
<feature type="transmembrane region" description="Helical" evidence="1">
    <location>
        <begin position="299"/>
        <end position="319"/>
    </location>
</feature>
<evidence type="ECO:0000256" key="2">
    <source>
        <dbReference type="SAM" id="SignalP"/>
    </source>
</evidence>
<feature type="chain" id="PRO_5046133033" description="DUF4105 domain-containing protein" evidence="2">
    <location>
        <begin position="25"/>
        <end position="372"/>
    </location>
</feature>
<organism evidence="3 4">
    <name type="scientific">Endozoicomonas euniceicola</name>
    <dbReference type="NCBI Taxonomy" id="1234143"/>
    <lineage>
        <taxon>Bacteria</taxon>
        <taxon>Pseudomonadati</taxon>
        <taxon>Pseudomonadota</taxon>
        <taxon>Gammaproteobacteria</taxon>
        <taxon>Oceanospirillales</taxon>
        <taxon>Endozoicomonadaceae</taxon>
        <taxon>Endozoicomonas</taxon>
    </lineage>
</organism>
<feature type="transmembrane region" description="Helical" evidence="1">
    <location>
        <begin position="326"/>
        <end position="343"/>
    </location>
</feature>
<keyword evidence="4" id="KW-1185">Reference proteome</keyword>
<reference evidence="3" key="1">
    <citation type="submission" date="2022-10" db="EMBL/GenBank/DDBJ databases">
        <title>Completed Genome Sequence of two octocoral isolated bacterium, Endozoicomonas euniceicola EF212T and Endozoicomonas gorgoniicola PS125T.</title>
        <authorList>
            <person name="Chiou Y.-J."/>
            <person name="Chen Y.-H."/>
        </authorList>
    </citation>
    <scope>NUCLEOTIDE SEQUENCE</scope>
    <source>
        <strain evidence="3">EF212</strain>
    </source>
</reference>
<evidence type="ECO:0008006" key="5">
    <source>
        <dbReference type="Google" id="ProtNLM"/>
    </source>
</evidence>
<dbReference type="RefSeq" id="WP_262600317.1">
    <property type="nucleotide sequence ID" value="NZ_CP103300.1"/>
</dbReference>
<sequence>MFQFINAFIAIALMAAFFPATLNASRMPLYDGDVFIIIEKNLYPHLDNDNLRRWIEQLENEGWKTKVLTPETDETRTANRLKEYMVERGVYLHPDPLWTRLNGVILIGNFPHTYIDLHTNNHLKSDLWYMDTDSGARLTFNRFVPSSTINVNAGFSFDPLSVWVSRIQYITKAPYQGEKRDIKEEGKHINNYLKKNVACRSNKFIDSDCLSENQFTIKKFWESEALISTSVSNKIAGEVFLDSFAKAQKNWKKWQDYIFSEGWEHCYSYWGDMYDTYDRTIHPICGSSFPGPIPPMDKIILYFVKLPALFIAASLSAVVRWKIPSSRGYVSLIWALALAYSLIPQYNCPDKDYTHKRHYLPILFGDGTLRNF</sequence>
<keyword evidence="1" id="KW-0812">Transmembrane</keyword>
<gene>
    <name evidence="3" type="ORF">NX720_07040</name>
</gene>
<evidence type="ECO:0000313" key="4">
    <source>
        <dbReference type="Proteomes" id="UP001163255"/>
    </source>
</evidence>